<organism evidence="7 8">
    <name type="scientific">Myripristis murdjan</name>
    <name type="common">pinecone soldierfish</name>
    <dbReference type="NCBI Taxonomy" id="586833"/>
    <lineage>
        <taxon>Eukaryota</taxon>
        <taxon>Metazoa</taxon>
        <taxon>Chordata</taxon>
        <taxon>Craniata</taxon>
        <taxon>Vertebrata</taxon>
        <taxon>Euteleostomi</taxon>
        <taxon>Actinopterygii</taxon>
        <taxon>Neopterygii</taxon>
        <taxon>Teleostei</taxon>
        <taxon>Neoteleostei</taxon>
        <taxon>Acanthomorphata</taxon>
        <taxon>Holocentriformes</taxon>
        <taxon>Holocentridae</taxon>
        <taxon>Myripristis</taxon>
    </lineage>
</organism>
<dbReference type="PROSITE" id="PS50262">
    <property type="entry name" value="G_PROTEIN_RECEP_F1_2"/>
    <property type="match status" value="1"/>
</dbReference>
<dbReference type="InParanoid" id="A0A667ZCX2"/>
<reference evidence="7" key="3">
    <citation type="submission" date="2025-09" db="UniProtKB">
        <authorList>
            <consortium name="Ensembl"/>
        </authorList>
    </citation>
    <scope>IDENTIFICATION</scope>
</reference>
<feature type="transmembrane region" description="Helical" evidence="5">
    <location>
        <begin position="273"/>
        <end position="297"/>
    </location>
</feature>
<dbReference type="GO" id="GO:0005549">
    <property type="term" value="F:odorant binding"/>
    <property type="evidence" value="ECO:0007669"/>
    <property type="project" value="TreeGrafter"/>
</dbReference>
<feature type="transmembrane region" description="Helical" evidence="5">
    <location>
        <begin position="240"/>
        <end position="267"/>
    </location>
</feature>
<keyword evidence="3 5" id="KW-1133">Transmembrane helix</keyword>
<dbReference type="InterPro" id="IPR000276">
    <property type="entry name" value="GPCR_Rhodpsn"/>
</dbReference>
<evidence type="ECO:0000256" key="4">
    <source>
        <dbReference type="ARBA" id="ARBA00023136"/>
    </source>
</evidence>
<proteinExistence type="predicted"/>
<evidence type="ECO:0000256" key="5">
    <source>
        <dbReference type="SAM" id="Phobius"/>
    </source>
</evidence>
<keyword evidence="8" id="KW-1185">Reference proteome</keyword>
<protein>
    <submittedName>
        <fullName evidence="7">Odorant receptor 131-2-like</fullName>
    </submittedName>
</protein>
<evidence type="ECO:0000256" key="3">
    <source>
        <dbReference type="ARBA" id="ARBA00022989"/>
    </source>
</evidence>
<sequence length="327" mass="36852">KFLSMLKMPRTNYNNTAGLKYHTTQETLLYASLSIGPICIFLYINSVLLFTLRSKSVFRETSRYILLYNVLFADTVYLVLSSLLFLLAICWIKLTFYMCCALIMLAVLTVSISPLTLTVMSLERFVAICYPLRHAIIITVRSTGVAITLVWLTSSLSIIIRVLMLLCSNTEFSFDLQMKDFCSEEALFLVPMYYYFATAYSGIVFLSAGVTIICSYIGVTLVARSASTNKASARKASQTLLLHLFQLGLILISTFHSNIITAAATIMERSHVLRLYSLSFTCLTVLPRCLSTFIYGLRDQTIRPFLIQHLCCQWRCSAFLNKANAGE</sequence>
<evidence type="ECO:0000256" key="2">
    <source>
        <dbReference type="ARBA" id="ARBA00022692"/>
    </source>
</evidence>
<dbReference type="GO" id="GO:0004930">
    <property type="term" value="F:G protein-coupled receptor activity"/>
    <property type="evidence" value="ECO:0007669"/>
    <property type="project" value="InterPro"/>
</dbReference>
<reference evidence="7" key="2">
    <citation type="submission" date="2025-08" db="UniProtKB">
        <authorList>
            <consortium name="Ensembl"/>
        </authorList>
    </citation>
    <scope>IDENTIFICATION</scope>
</reference>
<dbReference type="PANTHER" id="PTHR26451:SF866">
    <property type="entry name" value="ODORANT RECEPTOR-RELATED"/>
    <property type="match status" value="1"/>
</dbReference>
<dbReference type="Gene3D" id="1.20.1070.10">
    <property type="entry name" value="Rhodopsin 7-helix transmembrane proteins"/>
    <property type="match status" value="1"/>
</dbReference>
<feature type="transmembrane region" description="Helical" evidence="5">
    <location>
        <begin position="143"/>
        <end position="166"/>
    </location>
</feature>
<dbReference type="SUPFAM" id="SSF81321">
    <property type="entry name" value="Family A G protein-coupled receptor-like"/>
    <property type="match status" value="1"/>
</dbReference>
<dbReference type="FunFam" id="1.20.1070.10:FF:000096">
    <property type="entry name" value="Odorant receptor 131-2"/>
    <property type="match status" value="1"/>
</dbReference>
<evidence type="ECO:0000313" key="8">
    <source>
        <dbReference type="Proteomes" id="UP000472263"/>
    </source>
</evidence>
<accession>A0A667ZCX2</accession>
<comment type="subcellular location">
    <subcellularLocation>
        <location evidence="1">Membrane</location>
    </subcellularLocation>
</comment>
<dbReference type="Proteomes" id="UP000472263">
    <property type="component" value="Chromosome 14"/>
</dbReference>
<dbReference type="GO" id="GO:0004984">
    <property type="term" value="F:olfactory receptor activity"/>
    <property type="evidence" value="ECO:0007669"/>
    <property type="project" value="TreeGrafter"/>
</dbReference>
<keyword evidence="2 5" id="KW-0812">Transmembrane</keyword>
<evidence type="ECO:0000259" key="6">
    <source>
        <dbReference type="PROSITE" id="PS50262"/>
    </source>
</evidence>
<dbReference type="InterPro" id="IPR052921">
    <property type="entry name" value="GPCR1_Superfamily_Member"/>
</dbReference>
<dbReference type="InterPro" id="IPR017452">
    <property type="entry name" value="GPCR_Rhodpsn_7TM"/>
</dbReference>
<feature type="transmembrane region" description="Helical" evidence="5">
    <location>
        <begin position="193"/>
        <end position="219"/>
    </location>
</feature>
<evidence type="ECO:0000313" key="7">
    <source>
        <dbReference type="Ensembl" id="ENSMMDP00005030771.1"/>
    </source>
</evidence>
<feature type="transmembrane region" description="Helical" evidence="5">
    <location>
        <begin position="64"/>
        <end position="89"/>
    </location>
</feature>
<dbReference type="AlphaFoldDB" id="A0A667ZCX2"/>
<feature type="domain" description="G-protein coupled receptors family 1 profile" evidence="6">
    <location>
        <begin position="44"/>
        <end position="295"/>
    </location>
</feature>
<evidence type="ECO:0000256" key="1">
    <source>
        <dbReference type="ARBA" id="ARBA00004370"/>
    </source>
</evidence>
<dbReference type="CDD" id="cd00637">
    <property type="entry name" value="7tm_classA_rhodopsin-like"/>
    <property type="match status" value="1"/>
</dbReference>
<keyword evidence="4 5" id="KW-0472">Membrane</keyword>
<dbReference type="Pfam" id="PF00001">
    <property type="entry name" value="7tm_1"/>
    <property type="match status" value="1"/>
</dbReference>
<feature type="transmembrane region" description="Helical" evidence="5">
    <location>
        <begin position="95"/>
        <end position="122"/>
    </location>
</feature>
<name>A0A667ZCX2_9TELE</name>
<dbReference type="GO" id="GO:0016020">
    <property type="term" value="C:membrane"/>
    <property type="evidence" value="ECO:0007669"/>
    <property type="project" value="UniProtKB-SubCell"/>
</dbReference>
<dbReference type="GeneTree" id="ENSGT00940000163093"/>
<reference evidence="7" key="1">
    <citation type="submission" date="2019-06" db="EMBL/GenBank/DDBJ databases">
        <authorList>
            <consortium name="Wellcome Sanger Institute Data Sharing"/>
        </authorList>
    </citation>
    <scope>NUCLEOTIDE SEQUENCE [LARGE SCALE GENOMIC DNA]</scope>
</reference>
<dbReference type="PANTHER" id="PTHR26451">
    <property type="entry name" value="G_PROTEIN_RECEP_F1_2 DOMAIN-CONTAINING PROTEIN"/>
    <property type="match status" value="1"/>
</dbReference>
<feature type="transmembrane region" description="Helical" evidence="5">
    <location>
        <begin position="28"/>
        <end position="52"/>
    </location>
</feature>
<gene>
    <name evidence="7" type="primary">LOC115371055</name>
</gene>
<dbReference type="Ensembl" id="ENSMMDT00005031477.1">
    <property type="protein sequence ID" value="ENSMMDP00005030771.1"/>
    <property type="gene ID" value="ENSMMDG00005014552.1"/>
</dbReference>